<evidence type="ECO:0000256" key="1">
    <source>
        <dbReference type="SAM" id="SignalP"/>
    </source>
</evidence>
<evidence type="ECO:0000313" key="2">
    <source>
        <dbReference type="EMBL" id="GAN53498.1"/>
    </source>
</evidence>
<feature type="chain" id="PRO_5002308077" description="Toluene transporter" evidence="1">
    <location>
        <begin position="38"/>
        <end position="223"/>
    </location>
</feature>
<name>A0A0D6MJP5_9PROT</name>
<evidence type="ECO:0000313" key="3">
    <source>
        <dbReference type="Proteomes" id="UP000032679"/>
    </source>
</evidence>
<organism evidence="2 3">
    <name type="scientific">Tanticharoenia sakaeratensis NBRC 103193</name>
    <dbReference type="NCBI Taxonomy" id="1231623"/>
    <lineage>
        <taxon>Bacteria</taxon>
        <taxon>Pseudomonadati</taxon>
        <taxon>Pseudomonadota</taxon>
        <taxon>Alphaproteobacteria</taxon>
        <taxon>Acetobacterales</taxon>
        <taxon>Acetobacteraceae</taxon>
        <taxon>Tanticharoenia</taxon>
    </lineage>
</organism>
<sequence>MISASRLPLLRPRLRGLYRLGALAAVIAMQAPIGAMAQTAGSGGSGPAEPITALYAALQQIQASSGGSTAQRAQTLAPVVDRAFDLRTVLRNSIGMRFETLSSADQDRLLQAFREYTVARYVSTFKPGAGAHFSIAPQTRAMPGGASGAIVDTKIGGSADDGTEVDYVVRSGASGYQIDDVLLNAHISQVATNRADFSATIARGGVDALIKHLNSKTQSFLNG</sequence>
<dbReference type="InterPro" id="IPR042245">
    <property type="entry name" value="Tgt2/MlaC_sf"/>
</dbReference>
<dbReference type="Pfam" id="PF05494">
    <property type="entry name" value="MlaC"/>
    <property type="match status" value="1"/>
</dbReference>
<reference evidence="2 3" key="1">
    <citation type="submission" date="2012-10" db="EMBL/GenBank/DDBJ databases">
        <title>Genome sequencing of Tanticharoenia sakaeratensis NBRC 103193.</title>
        <authorList>
            <person name="Azuma Y."/>
            <person name="Hadano H."/>
            <person name="Hirakawa H."/>
            <person name="Matsushita K."/>
        </authorList>
    </citation>
    <scope>NUCLEOTIDE SEQUENCE [LARGE SCALE GENOMIC DNA]</scope>
    <source>
        <strain evidence="2 3">NBRC 103193</strain>
    </source>
</reference>
<dbReference type="EMBL" id="BALE01000010">
    <property type="protein sequence ID" value="GAN53498.1"/>
    <property type="molecule type" value="Genomic_DNA"/>
</dbReference>
<dbReference type="InterPro" id="IPR008869">
    <property type="entry name" value="MlaC/ttg2D"/>
</dbReference>
<protein>
    <recommendedName>
        <fullName evidence="4">Toluene transporter</fullName>
    </recommendedName>
</protein>
<dbReference type="STRING" id="1231623.Tasa_010_045"/>
<accession>A0A0D6MJP5</accession>
<keyword evidence="3" id="KW-1185">Reference proteome</keyword>
<dbReference type="OrthoDB" id="7358716at2"/>
<comment type="caution">
    <text evidence="2">The sequence shown here is derived from an EMBL/GenBank/DDBJ whole genome shotgun (WGS) entry which is preliminary data.</text>
</comment>
<evidence type="ECO:0008006" key="4">
    <source>
        <dbReference type="Google" id="ProtNLM"/>
    </source>
</evidence>
<dbReference type="Gene3D" id="3.10.450.710">
    <property type="entry name" value="Tgt2/MlaC"/>
    <property type="match status" value="1"/>
</dbReference>
<dbReference type="AlphaFoldDB" id="A0A0D6MJP5"/>
<proteinExistence type="predicted"/>
<dbReference type="Proteomes" id="UP000032679">
    <property type="component" value="Unassembled WGS sequence"/>
</dbReference>
<gene>
    <name evidence="2" type="ORF">Tasa_010_045</name>
</gene>
<keyword evidence="1" id="KW-0732">Signal</keyword>
<feature type="signal peptide" evidence="1">
    <location>
        <begin position="1"/>
        <end position="37"/>
    </location>
</feature>